<name>A0A254TM26_9BURK</name>
<sequence>MIAGILLAAGRGSRFDPSGQRNKLLQPVTGGEAVAVAAARNLLAALPSVLAVVGPGGEQIASRLKAAGCEVSVCPDAGEGMGATLVYALRQKLEATGWVVALGDMPFVQPETIRGLAAAIELGADIAAPFNQGRRGNPVAFGRTHLDELLQLRGDEGARRLLGKHLVTAVEVNDPGIFHDIDTPDDLRSLD</sequence>
<feature type="domain" description="MobA-like NTP transferase" evidence="2">
    <location>
        <begin position="4"/>
        <end position="165"/>
    </location>
</feature>
<dbReference type="Gene3D" id="3.90.550.10">
    <property type="entry name" value="Spore Coat Polysaccharide Biosynthesis Protein SpsA, Chain A"/>
    <property type="match status" value="1"/>
</dbReference>
<dbReference type="InterPro" id="IPR029044">
    <property type="entry name" value="Nucleotide-diphossugar_trans"/>
</dbReference>
<dbReference type="AlphaFoldDB" id="A0A254TM26"/>
<comment type="caution">
    <text evidence="3">The sequence shown here is derived from an EMBL/GenBank/DDBJ whole genome shotgun (WGS) entry which is preliminary data.</text>
</comment>
<gene>
    <name evidence="3" type="ORF">AYR66_16025</name>
</gene>
<evidence type="ECO:0000259" key="2">
    <source>
        <dbReference type="Pfam" id="PF12804"/>
    </source>
</evidence>
<keyword evidence="1" id="KW-0460">Magnesium</keyword>
<dbReference type="Proteomes" id="UP000197535">
    <property type="component" value="Unassembled WGS sequence"/>
</dbReference>
<dbReference type="SUPFAM" id="SSF53448">
    <property type="entry name" value="Nucleotide-diphospho-sugar transferases"/>
    <property type="match status" value="1"/>
</dbReference>
<accession>A0A254TM26</accession>
<dbReference type="InterPro" id="IPR025877">
    <property type="entry name" value="MobA-like_NTP_Trfase"/>
</dbReference>
<dbReference type="PANTHER" id="PTHR43777:SF1">
    <property type="entry name" value="MOLYBDENUM COFACTOR CYTIDYLYLTRANSFERASE"/>
    <property type="match status" value="1"/>
</dbReference>
<dbReference type="GO" id="GO:0016779">
    <property type="term" value="F:nucleotidyltransferase activity"/>
    <property type="evidence" value="ECO:0007669"/>
    <property type="project" value="UniProtKB-ARBA"/>
</dbReference>
<dbReference type="RefSeq" id="WP_088707626.1">
    <property type="nucleotide sequence ID" value="NZ_LSTO01000001.1"/>
</dbReference>
<dbReference type="EMBL" id="LSTO01000001">
    <property type="protein sequence ID" value="OWW20758.1"/>
    <property type="molecule type" value="Genomic_DNA"/>
</dbReference>
<dbReference type="OrthoDB" id="5298793at2"/>
<protein>
    <submittedName>
        <fullName evidence="3">Molybdopterin-guanine dinucleotide biosynthesis protein MobA</fullName>
    </submittedName>
</protein>
<dbReference type="PANTHER" id="PTHR43777">
    <property type="entry name" value="MOLYBDENUM COFACTOR CYTIDYLYLTRANSFERASE"/>
    <property type="match status" value="1"/>
</dbReference>
<evidence type="ECO:0000313" key="4">
    <source>
        <dbReference type="Proteomes" id="UP000197535"/>
    </source>
</evidence>
<organism evidence="3 4">
    <name type="scientific">Noviherbaspirillum denitrificans</name>
    <dbReference type="NCBI Taxonomy" id="1968433"/>
    <lineage>
        <taxon>Bacteria</taxon>
        <taxon>Pseudomonadati</taxon>
        <taxon>Pseudomonadota</taxon>
        <taxon>Betaproteobacteria</taxon>
        <taxon>Burkholderiales</taxon>
        <taxon>Oxalobacteraceae</taxon>
        <taxon>Noviherbaspirillum</taxon>
    </lineage>
</organism>
<dbReference type="CDD" id="cd04182">
    <property type="entry name" value="GT_2_like_f"/>
    <property type="match status" value="1"/>
</dbReference>
<dbReference type="Pfam" id="PF12804">
    <property type="entry name" value="NTP_transf_3"/>
    <property type="match status" value="1"/>
</dbReference>
<reference evidence="3 4" key="1">
    <citation type="submission" date="2016-02" db="EMBL/GenBank/DDBJ databases">
        <authorList>
            <person name="Wen L."/>
            <person name="He K."/>
            <person name="Yang H."/>
        </authorList>
    </citation>
    <scope>NUCLEOTIDE SEQUENCE [LARGE SCALE GENOMIC DNA]</scope>
    <source>
        <strain evidence="3 4">TSA40</strain>
    </source>
</reference>
<proteinExistence type="predicted"/>
<evidence type="ECO:0000256" key="1">
    <source>
        <dbReference type="ARBA" id="ARBA00022842"/>
    </source>
</evidence>
<keyword evidence="4" id="KW-1185">Reference proteome</keyword>
<evidence type="ECO:0000313" key="3">
    <source>
        <dbReference type="EMBL" id="OWW20758.1"/>
    </source>
</evidence>